<reference evidence="3" key="1">
    <citation type="submission" date="2025-08" db="UniProtKB">
        <authorList>
            <consortium name="RefSeq"/>
        </authorList>
    </citation>
    <scope>IDENTIFICATION</scope>
    <source>
        <tissue evidence="3">Whole blood</tissue>
    </source>
</reference>
<proteinExistence type="predicted"/>
<name>A0A9W2V933_PANPR</name>
<sequence>MVAEAGGLEGTGTCRHLRKSRPRQGCPKEAAGGEPTPGSHSGSAEESRLGPLSAGTAGGSGDTVGTDGRLALQEGKASSGHPVDGGPVEELQSGGLQPAARCRVPAVRAHPSAAGRGRLEEAAHALVPEPVSGPHTPTAARQILRCFPGNCFNLARLPGTPHAHGCLCLAAGRLASLAHAGRQVWSSGARRLASSEGRTLGRRRPGIPGRPHLESRHGRGAPSGSPAVPSRGKGGGGRRREHASPTASVTYKAAPLSRAFQVVPASFGPCSAHPPPQLVPGRDVARGLAGLKPCLGAGSDWEPRPGSRGHRRLREVGLAPPEGARNPHPPGSESTRSRDLCSLVAEGGGSEGPLTARPHMSHAGPGTREGVALAHHAHASTALRTGPGRARSGPLAAGSRTPAPHLLLCPRGPLLAETVFVNTNLARMELVSAGRASVTIRNDLPVKLRSLPVTAAGGPENVSPSIKFNVRPSPVPHRRCVGGPGASTPRAKGAQAVRGLQRKALEGAGIVGTLNPGAQLPGRSRRLPLPQGGVAPALPRVPVARTAEVLVFPSKASRLWRLKPGAWEPLTRAAGQSRGCRAPAACIPGVRLGFPTLGAGPTIGRLL</sequence>
<evidence type="ECO:0000256" key="1">
    <source>
        <dbReference type="SAM" id="MobiDB-lite"/>
    </source>
</evidence>
<dbReference type="GeneID" id="109273856"/>
<dbReference type="RefSeq" id="XP_053755151.1">
    <property type="nucleotide sequence ID" value="XM_053899176.1"/>
</dbReference>
<feature type="region of interest" description="Disordered" evidence="1">
    <location>
        <begin position="1"/>
        <end position="97"/>
    </location>
</feature>
<protein>
    <submittedName>
        <fullName evidence="3">Translation initiation factor IF-2-like</fullName>
    </submittedName>
</protein>
<evidence type="ECO:0000313" key="2">
    <source>
        <dbReference type="Proteomes" id="UP001165780"/>
    </source>
</evidence>
<dbReference type="AlphaFoldDB" id="A0A9W2V933"/>
<dbReference type="Proteomes" id="UP001165780">
    <property type="component" value="Unplaced"/>
</dbReference>
<feature type="region of interest" description="Disordered" evidence="1">
    <location>
        <begin position="185"/>
        <end position="250"/>
    </location>
</feature>
<organism evidence="2 3">
    <name type="scientific">Panthera pardus</name>
    <name type="common">Leopard</name>
    <name type="synonym">Felis pardus</name>
    <dbReference type="NCBI Taxonomy" id="9691"/>
    <lineage>
        <taxon>Eukaryota</taxon>
        <taxon>Metazoa</taxon>
        <taxon>Chordata</taxon>
        <taxon>Craniata</taxon>
        <taxon>Vertebrata</taxon>
        <taxon>Euteleostomi</taxon>
        <taxon>Mammalia</taxon>
        <taxon>Eutheria</taxon>
        <taxon>Laurasiatheria</taxon>
        <taxon>Carnivora</taxon>
        <taxon>Feliformia</taxon>
        <taxon>Felidae</taxon>
        <taxon>Pantherinae</taxon>
        <taxon>Panthera</taxon>
    </lineage>
</organism>
<keyword evidence="2" id="KW-1185">Reference proteome</keyword>
<feature type="region of interest" description="Disordered" evidence="1">
    <location>
        <begin position="380"/>
        <end position="400"/>
    </location>
</feature>
<gene>
    <name evidence="3" type="primary">LOC109273856</name>
</gene>
<feature type="region of interest" description="Disordered" evidence="1">
    <location>
        <begin position="299"/>
        <end position="367"/>
    </location>
</feature>
<evidence type="ECO:0000313" key="3">
    <source>
        <dbReference type="RefSeq" id="XP_053755151.1"/>
    </source>
</evidence>
<accession>A0A9W2V933</accession>